<gene>
    <name evidence="1" type="ORF">BBRV_LOCUS45384</name>
</gene>
<organism evidence="1">
    <name type="scientific">Bracon brevicornis</name>
    <dbReference type="NCBI Taxonomy" id="1563983"/>
    <lineage>
        <taxon>Eukaryota</taxon>
        <taxon>Metazoa</taxon>
        <taxon>Ecdysozoa</taxon>
        <taxon>Arthropoda</taxon>
        <taxon>Hexapoda</taxon>
        <taxon>Insecta</taxon>
        <taxon>Pterygota</taxon>
        <taxon>Neoptera</taxon>
        <taxon>Endopterygota</taxon>
        <taxon>Hymenoptera</taxon>
        <taxon>Apocrita</taxon>
        <taxon>Ichneumonoidea</taxon>
        <taxon>Braconidae</taxon>
        <taxon>Braconinae</taxon>
        <taxon>Bracon</taxon>
    </lineage>
</organism>
<accession>A0A6V7J724</accession>
<dbReference type="EMBL" id="CADCXW020000015">
    <property type="protein sequence ID" value="CAD1548156.1"/>
    <property type="molecule type" value="Genomic_DNA"/>
</dbReference>
<name>A0A6V7J724_9HYME</name>
<proteinExistence type="predicted"/>
<sequence length="908" mass="105472">MEQIKIKLMSRDELAQISGLKLIKHELSQLPANQKLKYIDFLLQNNIGHTLCDIMPTRNQELLELITSVYKEFAISRNFYDNGTAWEAIMKITTITDFIRKNDNQSFQEIIDRLFISLCEILDKAANLMLILSNYFDMNKIFEYFFASNVLERRNRELITKSIKFFRIILPYFKITPIDCKRTVHMLKKHCSYIKWMFRQSRKSQLCSLDPTLKITLLYSCEMTLEVLAFCYRVTNNPENYASLSGQSDYYSALIKYAGREVNDFLTKSAIPSWLLLKDTIETSRYRTNLEPLVVTINTLHDLSILGRRDTSKLMLTMASSDCVKFIRRYTESTAGKLDSTYLEMIRLLSKILAHWAAVEKMLIGQQVGEKEDFESYLCGELTKSFEMHSLEQRPIAYHLLIYYESQSGLEKWKCPFDITVRTILETPNDVLTSNLPLVKVLWFFMSHFINFEGQRPHNASEAASKLFSIIKTRGVENCFTGCPEMVAFTLLNPIAYTIKMKVVEKWIENSTDIDPLQLDKTHRPLVHCLWKMLMNVPNCLLKKVEAAIKSGLSSSAKFCKSFDDLLIDNLPSILATFDPAIETRFLTIIHLWSRRFIHLNLPKNFVFVCASNIVRIVMEHSSNSLIRRPMLRFLRDMLLLCRENSDFKGVKIFITHSKMIRTLYTHLPSNLGDIRWLMGIFATLLQFQRDNPDLKSTESITIKPDEVMRDLINCPGIMCNKSLVFWTLLFSGSIRKPIFKISESINETAMTPLIFYVFKEVLSLKKPSIDQQPAMVYQCLTAIFEYCRRKRFTKLLNKLCDSPEMVHFIDEKLYSGEHCELFYVFVAKWLEISLSIPTKTCQRLIEPRDIIGDHWHVVSPLERVIIKLQCLSQRALSKNSHVNPSIVDDLNVIIENFSINLRDADAI</sequence>
<protein>
    <submittedName>
        <fullName evidence="1">Uncharacterized protein</fullName>
    </submittedName>
</protein>
<evidence type="ECO:0000313" key="1">
    <source>
        <dbReference type="EMBL" id="CAD1548156.1"/>
    </source>
</evidence>
<dbReference type="AlphaFoldDB" id="A0A6V7J724"/>
<reference evidence="1" key="1">
    <citation type="submission" date="2020-07" db="EMBL/GenBank/DDBJ databases">
        <authorList>
            <person name="Ferguson B K."/>
        </authorList>
    </citation>
    <scope>NUCLEOTIDE SEQUENCE</scope>
    <source>
        <strain evidence="1">L06</strain>
    </source>
</reference>